<keyword evidence="4" id="KW-1185">Reference proteome</keyword>
<evidence type="ECO:0000259" key="1">
    <source>
        <dbReference type="Pfam" id="PF18983"/>
    </source>
</evidence>
<dbReference type="InterPro" id="IPR043774">
    <property type="entry name" value="DUF5717_C"/>
</dbReference>
<dbReference type="Pfam" id="PF18983">
    <property type="entry name" value="DUF5717"/>
    <property type="match status" value="1"/>
</dbReference>
<dbReference type="InterPro" id="IPR043775">
    <property type="entry name" value="DUF5717_N"/>
</dbReference>
<feature type="domain" description="DUF5717" evidence="1">
    <location>
        <begin position="897"/>
        <end position="1209"/>
    </location>
</feature>
<evidence type="ECO:0000259" key="2">
    <source>
        <dbReference type="Pfam" id="PF18984"/>
    </source>
</evidence>
<sequence>MRERINRLARGILNPERPELVVIPERLELPVRRGELLRTELSVNSANGIYLKGLIYSDHICVRVLRPSFGNRKNQLLVEVDARKLQAGEEIRGNLKLVTDGGERTVPFLFHVTDGTAGNILEKLESLESFAEVARLEPEAALRIFEYREFPTAAFMRDLKLRALYEAFRRGPDRASALEEFLVAAGAKKRALVRAETENGAEGAITLLQLREGYFRLTATAEGSFIRLPKRYITISDFTDGVYEYEFELISKALHEGKNEGRIRFSSEAMEFSVPVTVFRERLSGEARERAEREREKERFAHYLYLRLHYAVSGDSAEELLDEMETALAERHAVSLRTEAEEGAEPGSTVDAVQPAAWNAAMRCLLRAELAFRRGETERCTALILEAEEKRKKAVRTGVLLPGERGDGFLFRYLAEALRALIRGGEQVHITAERVLSALSREGHVELLPVYLLLSPESRDMGEEYYTLLLGLYRRGDRSPFLFAELAGLYEKSPERIRELGRMELAVLRFGLSHKLPGATAAAAYTAAAASVKSFTALHFPLLSALYERYPSAELLTAICKSLIRSDRRDAEAHSWYMRGLEQKIRLTGLNEYLVSSMQNHTERALPHEILLYFVYDNRLDERSREKLYANLAHFRKQERELWEEYRKQIEDFALGKLLTGSVNSRLAELYRAVLRDDILDQRLAAVLPGILNTRRITAKSDWIRSVVVVYPELQKVERVRLEKGSAYVPVYSDQAVFLFEDAYENRFAASLGRAEAVCSIPGLKERCARLDPEGRPAMLAALRSSVAESASGRLSPESLRTVRLALDERMLSEGYKSFLRGILVRNGRECVDYLLSADKSLFDSAERTEIFRVLLDAGHWMEAWELIQEFRMQELPGDALGKLCSQVILERMFPEDGMLLMLSARAFHAGTADSVILDYLCEFYNGLTAEMSCLLDAAAEAQVETYDLEERLLAQMLFTGETGQLDRVFLRFRDGKKTTELMVRAYMTERAACYFLKDEEPGDWVFQYLELLMREAQAAAQVPLIYRLALTRHYAEAEALSEEQEGLAEEILPGLLDEGLYFSYYKNLARFIPVPEEILDRECVEFRGSTGCSYEIRMRILPDETEFHLEELPCMYMDRFVKRAVLFDGERWEYEIRKTGDSEEIPEISGAIVRDTEEKELQKETAGAGSRYDCLNAMVRHLGRKDESALRAEMTAFAAGEDLAAELFQLE</sequence>
<protein>
    <submittedName>
        <fullName evidence="3">Uncharacterized protein</fullName>
    </submittedName>
</protein>
<dbReference type="EMBL" id="JAUSTO010000003">
    <property type="protein sequence ID" value="MDQ0151911.1"/>
    <property type="molecule type" value="Genomic_DNA"/>
</dbReference>
<evidence type="ECO:0000313" key="4">
    <source>
        <dbReference type="Proteomes" id="UP001241537"/>
    </source>
</evidence>
<dbReference type="AlphaFoldDB" id="A0AAE3V8Y2"/>
<evidence type="ECO:0000313" key="3">
    <source>
        <dbReference type="EMBL" id="MDQ0151911.1"/>
    </source>
</evidence>
<dbReference type="Proteomes" id="UP001241537">
    <property type="component" value="Unassembled WGS sequence"/>
</dbReference>
<comment type="caution">
    <text evidence="3">The sequence shown here is derived from an EMBL/GenBank/DDBJ whole genome shotgun (WGS) entry which is preliminary data.</text>
</comment>
<reference evidence="3" key="1">
    <citation type="submission" date="2023-07" db="EMBL/GenBank/DDBJ databases">
        <title>Genomic Encyclopedia of Type Strains, Phase IV (KMG-IV): sequencing the most valuable type-strain genomes for metagenomic binning, comparative biology and taxonomic classification.</title>
        <authorList>
            <person name="Goeker M."/>
        </authorList>
    </citation>
    <scope>NUCLEOTIDE SEQUENCE</scope>
    <source>
        <strain evidence="3">DSM 19659</strain>
    </source>
</reference>
<dbReference type="RefSeq" id="WP_307253128.1">
    <property type="nucleotide sequence ID" value="NZ_JAUSTO010000003.1"/>
</dbReference>
<feature type="domain" description="DUF5717" evidence="2">
    <location>
        <begin position="1"/>
        <end position="331"/>
    </location>
</feature>
<dbReference type="Pfam" id="PF18984">
    <property type="entry name" value="DUF5717_N"/>
    <property type="match status" value="2"/>
</dbReference>
<accession>A0AAE3V8Y2</accession>
<organism evidence="3 4">
    <name type="scientific">Moryella indoligenes</name>
    <dbReference type="NCBI Taxonomy" id="371674"/>
    <lineage>
        <taxon>Bacteria</taxon>
        <taxon>Bacillati</taxon>
        <taxon>Bacillota</taxon>
        <taxon>Clostridia</taxon>
        <taxon>Lachnospirales</taxon>
        <taxon>Lachnospiraceae</taxon>
        <taxon>Moryella</taxon>
    </lineage>
</organism>
<proteinExistence type="predicted"/>
<gene>
    <name evidence="3" type="ORF">J2S20_000593</name>
</gene>
<name>A0AAE3V8Y2_9FIRM</name>
<feature type="domain" description="DUF5717" evidence="2">
    <location>
        <begin position="433"/>
        <end position="892"/>
    </location>
</feature>